<reference evidence="1" key="1">
    <citation type="submission" date="2022-06" db="EMBL/GenBank/DDBJ databases">
        <title>Limimaricola sediminis sp. nov., isolated from an intertidal sediment.</title>
        <authorList>
            <person name="Shao X."/>
        </authorList>
    </citation>
    <scope>NUCLEOTIDE SEQUENCE</scope>
    <source>
        <strain evidence="1">ASW11-118</strain>
    </source>
</reference>
<gene>
    <name evidence="1" type="ORF">NHG85_01095</name>
</gene>
<comment type="caution">
    <text evidence="1">The sequence shown here is derived from an EMBL/GenBank/DDBJ whole genome shotgun (WGS) entry which is preliminary data.</text>
</comment>
<organism evidence="1 2">
    <name type="scientific">Limimaricola litoreus</name>
    <dbReference type="NCBI Taxonomy" id="2955316"/>
    <lineage>
        <taxon>Bacteria</taxon>
        <taxon>Pseudomonadati</taxon>
        <taxon>Pseudomonadota</taxon>
        <taxon>Alphaproteobacteria</taxon>
        <taxon>Rhodobacterales</taxon>
        <taxon>Paracoccaceae</taxon>
        <taxon>Limimaricola</taxon>
    </lineage>
</organism>
<dbReference type="RefSeq" id="WP_253328987.1">
    <property type="nucleotide sequence ID" value="NZ_JAMYXC010000018.1"/>
</dbReference>
<dbReference type="EMBL" id="JAMYXC010000018">
    <property type="protein sequence ID" value="MCP1167134.1"/>
    <property type="molecule type" value="Genomic_DNA"/>
</dbReference>
<proteinExistence type="predicted"/>
<evidence type="ECO:0000313" key="2">
    <source>
        <dbReference type="Proteomes" id="UP001139477"/>
    </source>
</evidence>
<name>A0A9X2FM85_9RHOB</name>
<dbReference type="Proteomes" id="UP001139477">
    <property type="component" value="Unassembled WGS sequence"/>
</dbReference>
<dbReference type="AlphaFoldDB" id="A0A9X2FM85"/>
<keyword evidence="2" id="KW-1185">Reference proteome</keyword>
<protein>
    <submittedName>
        <fullName evidence="1">Uncharacterized protein</fullName>
    </submittedName>
</protein>
<sequence>MAPLKKTSITIAPALEKFLARYNTSSRESNVTASGLIGNMAERYMRLLADGKRSRPKFSEKEMEYLYVMVIHGEVDPDSPVRLAAQLEFWIPQDLEAQDMDEFSSSQVPDTWKDMLKRLNTLSLAQELSLIEEFEAKASKNRDN</sequence>
<evidence type="ECO:0000313" key="1">
    <source>
        <dbReference type="EMBL" id="MCP1167134.1"/>
    </source>
</evidence>
<accession>A0A9X2FM85</accession>